<dbReference type="InterPro" id="IPR025847">
    <property type="entry name" value="MEDS_domain"/>
</dbReference>
<reference evidence="2" key="1">
    <citation type="journal article" date="2019" name="Microbes Environ.">
        <title>Genetic and Physiological Characteristics of a Novel Marine Propylene-Assimilating Halieaceae Bacterium Isolated from Seawater and the Diversity of Its Alkene and Epoxide Metabolism Genes.</title>
        <authorList>
            <person name="Suzuki T."/>
            <person name="Yazawa T."/>
            <person name="Morishita N."/>
            <person name="Maruyama A."/>
            <person name="Fuse H."/>
        </authorList>
    </citation>
    <scope>NUCLEOTIDE SEQUENCE</scope>
    <source>
        <strain evidence="2">PE-TB08W</strain>
    </source>
</reference>
<feature type="domain" description="MEDS" evidence="1">
    <location>
        <begin position="68"/>
        <end position="226"/>
    </location>
</feature>
<organism evidence="2">
    <name type="scientific">Alteromonadaceae bacterium PE-TB08W</name>
    <dbReference type="NCBI Taxonomy" id="1199097"/>
    <lineage>
        <taxon>Bacteria</taxon>
        <taxon>Pseudomonadati</taxon>
        <taxon>Pseudomonadota</taxon>
        <taxon>Gammaproteobacteria</taxon>
        <taxon>Alteromonadales</taxon>
        <taxon>Alteromonadaceae</taxon>
    </lineage>
</organism>
<accession>A0A3G9E9A2</accession>
<dbReference type="EMBL" id="AB728560">
    <property type="protein sequence ID" value="BBD49882.1"/>
    <property type="molecule type" value="Genomic_DNA"/>
</dbReference>
<name>A0A3G9E9A2_9ALTE</name>
<dbReference type="Pfam" id="PF14417">
    <property type="entry name" value="MEDS"/>
    <property type="match status" value="1"/>
</dbReference>
<evidence type="ECO:0000313" key="2">
    <source>
        <dbReference type="EMBL" id="BBD49882.1"/>
    </source>
</evidence>
<sequence length="242" mass="26885">MSAKHHFADRTNQGRLKCYRLGERKERRFLLEDLLAYAPSVNIDISEAGLIAGAVNRNDSDLQCGHPHYCSQYRNTGEQWTMLKPHLLNHLEPGAVTVYLYDGGVQRIEDWLAGEGHSSTSLQAQGILRLIPADSIYLEGGVKLVGCSSFWKSIISNCEALGVERLLITGEMNWATSEAPGTELLLQYEQALDDIAAQYPWLTLLCQYDLTRFSAATVFDTLLIHPCVQLEQSSATGLVVQS</sequence>
<evidence type="ECO:0000259" key="1">
    <source>
        <dbReference type="Pfam" id="PF14417"/>
    </source>
</evidence>
<protein>
    <submittedName>
        <fullName evidence="2">DNA binding protein containing MEthanogen/methylotroph, DcmR Sensory domain (MEDS)</fullName>
    </submittedName>
</protein>
<proteinExistence type="predicted"/>
<dbReference type="AlphaFoldDB" id="A0A3G9E9A2"/>